<evidence type="ECO:0000256" key="1">
    <source>
        <dbReference type="ARBA" id="ARBA00001412"/>
    </source>
</evidence>
<keyword evidence="6" id="KW-0862">Zinc</keyword>
<reference evidence="10 11" key="1">
    <citation type="submission" date="2024-02" db="EMBL/GenBank/DDBJ databases">
        <title>Bifidobacterium honeyensis sp. nov., isolated from the comb honey.</title>
        <authorList>
            <person name="Liu W."/>
            <person name="Li Y."/>
        </authorList>
    </citation>
    <scope>NUCLEOTIDE SEQUENCE [LARGE SCALE GENOMIC DNA]</scope>
    <source>
        <strain evidence="10 11">IMAU50988</strain>
    </source>
</reference>
<organism evidence="10 11">
    <name type="scientific">Bifidobacterium favimelis</name>
    <dbReference type="NCBI Taxonomy" id="3122979"/>
    <lineage>
        <taxon>Bacteria</taxon>
        <taxon>Bacillati</taxon>
        <taxon>Actinomycetota</taxon>
        <taxon>Actinomycetes</taxon>
        <taxon>Bifidobacteriales</taxon>
        <taxon>Bifidobacteriaceae</taxon>
        <taxon>Bifidobacterium</taxon>
    </lineage>
</organism>
<dbReference type="Gene3D" id="3.20.20.80">
    <property type="entry name" value="Glycosidases"/>
    <property type="match status" value="1"/>
</dbReference>
<dbReference type="SUPFAM" id="SSF51445">
    <property type="entry name" value="(Trans)glycosidases"/>
    <property type="match status" value="1"/>
</dbReference>
<dbReference type="EMBL" id="JBANBB010000001">
    <property type="protein sequence ID" value="MEK0306921.1"/>
    <property type="molecule type" value="Genomic_DNA"/>
</dbReference>
<dbReference type="Pfam" id="PF08532">
    <property type="entry name" value="Glyco_hydro_42M"/>
    <property type="match status" value="1"/>
</dbReference>
<comment type="catalytic activity">
    <reaction evidence="1">
        <text>Hydrolysis of terminal non-reducing beta-D-galactose residues in beta-D-galactosides.</text>
        <dbReference type="EC" id="3.2.1.23"/>
    </reaction>
</comment>
<dbReference type="Pfam" id="PF02449">
    <property type="entry name" value="Glyco_hydro_42"/>
    <property type="match status" value="1"/>
</dbReference>
<dbReference type="InterPro" id="IPR013529">
    <property type="entry name" value="Glyco_hydro_42_N"/>
</dbReference>
<comment type="similarity">
    <text evidence="2">Belongs to the glycosyl hydrolase 42 family.</text>
</comment>
<evidence type="ECO:0000256" key="2">
    <source>
        <dbReference type="ARBA" id="ARBA00005940"/>
    </source>
</evidence>
<dbReference type="CDD" id="cd03143">
    <property type="entry name" value="A4_beta-galactosidase_middle_domain"/>
    <property type="match status" value="1"/>
</dbReference>
<evidence type="ECO:0000256" key="6">
    <source>
        <dbReference type="ARBA" id="ARBA00022833"/>
    </source>
</evidence>
<evidence type="ECO:0000256" key="3">
    <source>
        <dbReference type="ARBA" id="ARBA00012756"/>
    </source>
</evidence>
<keyword evidence="7 10" id="KW-0326">Glycosidase</keyword>
<evidence type="ECO:0000313" key="11">
    <source>
        <dbReference type="Proteomes" id="UP001373159"/>
    </source>
</evidence>
<keyword evidence="5 10" id="KW-0378">Hydrolase</keyword>
<accession>A0ABU8ZQ95</accession>
<dbReference type="Gene3D" id="3.40.50.880">
    <property type="match status" value="1"/>
</dbReference>
<evidence type="ECO:0000256" key="7">
    <source>
        <dbReference type="ARBA" id="ARBA00023295"/>
    </source>
</evidence>
<dbReference type="RefSeq" id="WP_340469486.1">
    <property type="nucleotide sequence ID" value="NZ_JBANBB010000001.1"/>
</dbReference>
<name>A0ABU8ZQ95_9BIFI</name>
<dbReference type="GO" id="GO:0004565">
    <property type="term" value="F:beta-galactosidase activity"/>
    <property type="evidence" value="ECO:0007669"/>
    <property type="project" value="UniProtKB-EC"/>
</dbReference>
<keyword evidence="4" id="KW-0479">Metal-binding</keyword>
<dbReference type="PANTHER" id="PTHR36447:SF2">
    <property type="entry name" value="BETA-GALACTOSIDASE YESZ"/>
    <property type="match status" value="1"/>
</dbReference>
<comment type="caution">
    <text evidence="10">The sequence shown here is derived from an EMBL/GenBank/DDBJ whole genome shotgun (WGS) entry which is preliminary data.</text>
</comment>
<dbReference type="InterPro" id="IPR017853">
    <property type="entry name" value="GH"/>
</dbReference>
<dbReference type="SUPFAM" id="SSF52317">
    <property type="entry name" value="Class I glutamine amidotransferase-like"/>
    <property type="match status" value="1"/>
</dbReference>
<dbReference type="InterPro" id="IPR029062">
    <property type="entry name" value="Class_I_gatase-like"/>
</dbReference>
<dbReference type="InterPro" id="IPR013738">
    <property type="entry name" value="Beta_galactosidase_Trimer"/>
</dbReference>
<feature type="domain" description="Glycoside hydrolase family 42 N-terminal" evidence="8">
    <location>
        <begin position="21"/>
        <end position="388"/>
    </location>
</feature>
<evidence type="ECO:0000259" key="9">
    <source>
        <dbReference type="Pfam" id="PF08532"/>
    </source>
</evidence>
<evidence type="ECO:0000256" key="4">
    <source>
        <dbReference type="ARBA" id="ARBA00022723"/>
    </source>
</evidence>
<dbReference type="Proteomes" id="UP001373159">
    <property type="component" value="Unassembled WGS sequence"/>
</dbReference>
<protein>
    <recommendedName>
        <fullName evidence="3">beta-galactosidase</fullName>
        <ecNumber evidence="3">3.2.1.23</ecNumber>
    </recommendedName>
</protein>
<sequence length="698" mass="77987">MTDQAGQRFPATDHVIFGAAYYDEYMPVDRLDQDMEMMKAAGINTIRIAESTWGTLEPQPGVFDFTHVDRVLKAAGRFGIDVIVGTPTYALPTWLARMHPEVLAVTDHGRLPYGPRQNMDIVNPTFLYYAERVIRRLVAHVAGQPRVIGYQVDNETKYYDSVSPDMQALFVKYLREEFHDDLDALNREFGLDYWSNRVDAWEDFPDVAGTVNASLGAEFDRFRRGQVSRYLAWQASIVREYAREDQFITHNFDFDWSPGWSYGLQPVVDHFQAASCLDLAGADIYHPSEDGLTGKEIAFCGDLTRSLRQGANYLVLETDAQGQNGWLPYPGQLRLQAYSHLASGAEGVMYWHWHSTHNAFETYWKGLLSQDFEPNPTYDEAGVFGRQVADRRVGRRLIHMTKHNRVALMVGNDSLTALDRFSLETGFPRQKGMASYNDVVRRVYDALFELNIECDFIQETAGRDLLAAYDLVIVPSLYSAGEETLNDLEAYVRGGGHLVATLRSFVADRHLKVWHDRAPHLLTGVFGMTCNQFTRPRNLNVKPRGEGWEGPDCQALIELLKPAAGTRVLASYDHPVWGSYAAVTLHPHGRGEAEWIGTLPSSDLMKDLLGQAADRAGLDGAGRRLAGRICLREGENDQGEHLTYLLNYRPEGVTIPSPCSGELLVHGGQAGQGERVGEGQALNIGPWDLAVIAGGPQG</sequence>
<evidence type="ECO:0000259" key="8">
    <source>
        <dbReference type="Pfam" id="PF02449"/>
    </source>
</evidence>
<evidence type="ECO:0000313" key="10">
    <source>
        <dbReference type="EMBL" id="MEK0306921.1"/>
    </source>
</evidence>
<keyword evidence="11" id="KW-1185">Reference proteome</keyword>
<evidence type="ECO:0000256" key="5">
    <source>
        <dbReference type="ARBA" id="ARBA00022801"/>
    </source>
</evidence>
<proteinExistence type="inferred from homology"/>
<gene>
    <name evidence="10" type="ORF">V8P97_05525</name>
</gene>
<dbReference type="EC" id="3.2.1.23" evidence="3"/>
<dbReference type="InterPro" id="IPR003476">
    <property type="entry name" value="Glyco_hydro_42"/>
</dbReference>
<dbReference type="PANTHER" id="PTHR36447">
    <property type="entry name" value="BETA-GALACTOSIDASE GANA"/>
    <property type="match status" value="1"/>
</dbReference>
<feature type="domain" description="Beta-galactosidase trimerisation" evidence="9">
    <location>
        <begin position="433"/>
        <end position="618"/>
    </location>
</feature>